<dbReference type="Proteomes" id="UP001189429">
    <property type="component" value="Unassembled WGS sequence"/>
</dbReference>
<comment type="caution">
    <text evidence="1">The sequence shown here is derived from an EMBL/GenBank/DDBJ whole genome shotgun (WGS) entry which is preliminary data.</text>
</comment>
<accession>A0ABN9VL70</accession>
<sequence>MDIRRAFCAPPQKSLRLAKQDVFACVVIALVVLRSPVSTLFERSGGIGGMHAEIVEELVSVFYLTLILMCVELCLHNQLGPHCANPTADGAAGLSDRMAVGEDRLAVVPALRLVNAMVSVSM</sequence>
<evidence type="ECO:0000313" key="1">
    <source>
        <dbReference type="EMBL" id="CAK0874002.1"/>
    </source>
</evidence>
<keyword evidence="2" id="KW-1185">Reference proteome</keyword>
<evidence type="ECO:0000313" key="2">
    <source>
        <dbReference type="Proteomes" id="UP001189429"/>
    </source>
</evidence>
<evidence type="ECO:0008006" key="3">
    <source>
        <dbReference type="Google" id="ProtNLM"/>
    </source>
</evidence>
<reference evidence="1" key="1">
    <citation type="submission" date="2023-10" db="EMBL/GenBank/DDBJ databases">
        <authorList>
            <person name="Chen Y."/>
            <person name="Shah S."/>
            <person name="Dougan E. K."/>
            <person name="Thang M."/>
            <person name="Chan C."/>
        </authorList>
    </citation>
    <scope>NUCLEOTIDE SEQUENCE [LARGE SCALE GENOMIC DNA]</scope>
</reference>
<organism evidence="1 2">
    <name type="scientific">Prorocentrum cordatum</name>
    <dbReference type="NCBI Taxonomy" id="2364126"/>
    <lineage>
        <taxon>Eukaryota</taxon>
        <taxon>Sar</taxon>
        <taxon>Alveolata</taxon>
        <taxon>Dinophyceae</taxon>
        <taxon>Prorocentrales</taxon>
        <taxon>Prorocentraceae</taxon>
        <taxon>Prorocentrum</taxon>
    </lineage>
</organism>
<gene>
    <name evidence="1" type="ORF">PCOR1329_LOCUS59043</name>
</gene>
<name>A0ABN9VL70_9DINO</name>
<proteinExistence type="predicted"/>
<protein>
    <recommendedName>
        <fullName evidence="3">Membrane magnesium transporter</fullName>
    </recommendedName>
</protein>
<dbReference type="EMBL" id="CAUYUJ010017349">
    <property type="protein sequence ID" value="CAK0874002.1"/>
    <property type="molecule type" value="Genomic_DNA"/>
</dbReference>